<dbReference type="FunFam" id="2.170.150.80:FF:000002">
    <property type="entry name" value="Nac domain-containing protein 86"/>
    <property type="match status" value="1"/>
</dbReference>
<keyword evidence="3" id="KW-0238">DNA-binding</keyword>
<dbReference type="GO" id="GO:0005634">
    <property type="term" value="C:nucleus"/>
    <property type="evidence" value="ECO:0007669"/>
    <property type="project" value="UniProtKB-SubCell"/>
</dbReference>
<evidence type="ECO:0000256" key="3">
    <source>
        <dbReference type="ARBA" id="ARBA00023125"/>
    </source>
</evidence>
<dbReference type="InterPro" id="IPR036093">
    <property type="entry name" value="NAC_dom_sf"/>
</dbReference>
<dbReference type="Gene3D" id="2.170.150.80">
    <property type="entry name" value="NAC domain"/>
    <property type="match status" value="1"/>
</dbReference>
<evidence type="ECO:0000313" key="9">
    <source>
        <dbReference type="EMBL" id="QBM78853.1"/>
    </source>
</evidence>
<dbReference type="EMBL" id="MK370734">
    <property type="protein sequence ID" value="QBM78853.1"/>
    <property type="molecule type" value="mRNA"/>
</dbReference>
<keyword evidence="4" id="KW-0804">Transcription</keyword>
<gene>
    <name evidence="8" type="primary">NAM1</name>
</gene>
<evidence type="ECO:0000256" key="5">
    <source>
        <dbReference type="ARBA" id="ARBA00023242"/>
    </source>
</evidence>
<protein>
    <submittedName>
        <fullName evidence="8">NAC transcription factor</fullName>
    </submittedName>
    <submittedName>
        <fullName evidence="9">NAC1 domain protein</fullName>
    </submittedName>
</protein>
<evidence type="ECO:0000256" key="2">
    <source>
        <dbReference type="ARBA" id="ARBA00023015"/>
    </source>
</evidence>
<comment type="subcellular location">
    <subcellularLocation>
        <location evidence="1">Nucleus</location>
    </subcellularLocation>
</comment>
<dbReference type="Pfam" id="PF02365">
    <property type="entry name" value="NAM"/>
    <property type="match status" value="1"/>
</dbReference>
<reference evidence="9" key="2">
    <citation type="submission" date="2019-01" db="EMBL/GenBank/DDBJ databases">
        <authorList>
            <person name="Ran J."/>
        </authorList>
    </citation>
    <scope>NUCLEOTIDE SEQUENCE</scope>
</reference>
<dbReference type="PANTHER" id="PTHR31744">
    <property type="entry name" value="PROTEIN CUP-SHAPED COTYLEDON 2-RELATED"/>
    <property type="match status" value="1"/>
</dbReference>
<evidence type="ECO:0000256" key="4">
    <source>
        <dbReference type="ARBA" id="ARBA00023163"/>
    </source>
</evidence>
<dbReference type="PANTHER" id="PTHR31744:SF210">
    <property type="entry name" value="NAC DOMAIN-CONTAINING PROTEIN 86-LIKE"/>
    <property type="match status" value="1"/>
</dbReference>
<dbReference type="GO" id="GO:0006355">
    <property type="term" value="P:regulation of DNA-templated transcription"/>
    <property type="evidence" value="ECO:0007669"/>
    <property type="project" value="InterPro"/>
</dbReference>
<keyword evidence="6" id="KW-0472">Membrane</keyword>
<evidence type="ECO:0000256" key="6">
    <source>
        <dbReference type="SAM" id="Phobius"/>
    </source>
</evidence>
<feature type="domain" description="NAC" evidence="7">
    <location>
        <begin position="11"/>
        <end position="161"/>
    </location>
</feature>
<dbReference type="InterPro" id="IPR003441">
    <property type="entry name" value="NAC-dom"/>
</dbReference>
<dbReference type="GO" id="GO:0003677">
    <property type="term" value="F:DNA binding"/>
    <property type="evidence" value="ECO:0007669"/>
    <property type="project" value="UniProtKB-KW"/>
</dbReference>
<keyword evidence="5" id="KW-0539">Nucleus</keyword>
<evidence type="ECO:0000313" key="8">
    <source>
        <dbReference type="EMBL" id="QBG81965.1"/>
    </source>
</evidence>
<dbReference type="SUPFAM" id="SSF101941">
    <property type="entry name" value="NAC domain"/>
    <property type="match status" value="1"/>
</dbReference>
<keyword evidence="6" id="KW-1133">Transmembrane helix</keyword>
<sequence>MVRTKKERVSLPPGFRFHPTDEELILYYLKRKVCNRPLKLDAIAEVDVYKCEPWDLPEKSRLESRDLEWYFFSAKDRKYPNGSRTNRATGVGYWKATGRDRAIKSDDRIVGMKKTLIFHTGRAPSGIRTNWVMHEYRLEDKQLRHSDVVQDSYVILKLYEKSGPGPKNGEQHGAPFREEDWSENTNEDVLTLPTVTDASPLAIQLSGGNLDENSEDISSKQDPVVEDSFVPDQLPLFPDELFVPSGNSLFPDDDDLLNELLFECLSGPENSMLQLHQFNDVQKQDDIIPSESSRCTIMHKEGTEILSEQDDISFLFDEQHARANISQGDGSMENKEQMIDCFLQDIQTPSSSHLAGDFLELNDLTSELEGNTSGLGSFNELDEFFDASDNMHGFSDASMMLNGMCNPVEGITMGYAENYRYGVFPEASNVYVEPNLAQVGDNLASQFCTEGQMMDINSNFFASGEVNDTGLLAPPIGGSEYTTIAQHMNAALLGQQDNNESTPGSLSRFMNILGSIDSLPASAAEYPSKKGSLSKQPSFGSIHVRAANAHLTAVTVACTCSNNLEHKKGDACTCSNNMEHKKGDATGSCTCSSDVSYGIMKGSFLANSSVISPVDLKSNISKPSEKPAVRNTRGFVFVFFLGAISALVWLLMLGATIKFGGCIFKLLLS</sequence>
<dbReference type="AlphaFoldDB" id="A0A482EQA9"/>
<reference evidence="8" key="1">
    <citation type="submission" date="2018-06" db="EMBL/GenBank/DDBJ databases">
        <title>Cloning and Functional Analysis of NAC Transcription Factor Gene from Pinus massoniana.</title>
        <authorList>
            <person name="Ranjie R."/>
        </authorList>
    </citation>
    <scope>NUCLEOTIDE SEQUENCE</scope>
</reference>
<organism evidence="9">
    <name type="scientific">Pinus massoniana</name>
    <name type="common">Chinese red pine</name>
    <dbReference type="NCBI Taxonomy" id="88730"/>
    <lineage>
        <taxon>Eukaryota</taxon>
        <taxon>Viridiplantae</taxon>
        <taxon>Streptophyta</taxon>
        <taxon>Embryophyta</taxon>
        <taxon>Tracheophyta</taxon>
        <taxon>Spermatophyta</taxon>
        <taxon>Pinopsida</taxon>
        <taxon>Pinidae</taxon>
        <taxon>Conifers I</taxon>
        <taxon>Pinales</taxon>
        <taxon>Pinaceae</taxon>
        <taxon>Pinus</taxon>
        <taxon>Pinus subgen. Pinus</taxon>
    </lineage>
</organism>
<keyword evidence="2" id="KW-0805">Transcription regulation</keyword>
<name>A0A482EQA9_PINMS</name>
<evidence type="ECO:0000256" key="1">
    <source>
        <dbReference type="ARBA" id="ARBA00004123"/>
    </source>
</evidence>
<keyword evidence="6" id="KW-0812">Transmembrane</keyword>
<dbReference type="EMBL" id="MH465029">
    <property type="protein sequence ID" value="QBG81965.1"/>
    <property type="molecule type" value="mRNA"/>
</dbReference>
<dbReference type="PROSITE" id="PS51005">
    <property type="entry name" value="NAC"/>
    <property type="match status" value="1"/>
</dbReference>
<proteinExistence type="evidence at transcript level"/>
<feature type="transmembrane region" description="Helical" evidence="6">
    <location>
        <begin position="634"/>
        <end position="657"/>
    </location>
</feature>
<evidence type="ECO:0000259" key="7">
    <source>
        <dbReference type="PROSITE" id="PS51005"/>
    </source>
</evidence>
<accession>A0A482EQA9</accession>